<dbReference type="InterPro" id="IPR036890">
    <property type="entry name" value="HATPase_C_sf"/>
</dbReference>
<evidence type="ECO:0008006" key="3">
    <source>
        <dbReference type="Google" id="ProtNLM"/>
    </source>
</evidence>
<dbReference type="Proteomes" id="UP000260841">
    <property type="component" value="Unassembled WGS sequence"/>
</dbReference>
<accession>A0A3E5EWA3</accession>
<evidence type="ECO:0000313" key="2">
    <source>
        <dbReference type="Proteomes" id="UP000260841"/>
    </source>
</evidence>
<name>A0A3E5EWA3_9FIRM</name>
<sequence>MKMNFKGLVDLHTLPKTTPLLPLYEAIINSIQSIEDAQISNGKIEIIVERDKQMNLFNQWETDIENIIIVDNGIGFDDENYNSFDTYASEYKIQKGCKGVGRMLWLKAFCSVSIESIFVEEDKKKCRTFLFDANHAVHDMKVKELSSDVLQTTKVRLNGLREQYKGNCPKKLDTIAKNILNHCFTYYVLGKAPKIIVSDEQDIIDIDELYKENIGDNIKIDDIDIKGTTFKIIHSKNYMNSKDNHTMNFCANHWVVQPISLTKIMGNISVKLKDEKGEFIYNGYIMSELLDKHVNRERTKIELPEQPNLVENIGIHDITESVEKVILDYLKKDIEDSNKKKKEMIQAYVFGRNPKYRMLLKNKPEIFNEIPWVVDEEKLEMELFKQEQKFKLELKREGKELEQELKNGIVDYESYLEKRNNYAEKMSDIGKSNLAEYVMHRKTILDILAQNIRYKDQEQQKYAYEKNIHQLIFPMTKTSDDIDYLQHNLWIIDEKLAYHHYLASDMKIKKMEEVENNSGKEPDLIIFDSPFAFTDEEEQPYRNITIIEFKRPGREHYNDAENPIRQIKEYMDDIVEGKVKTKDGEFLNGTENIRFFCYIICDVDLSIKKLAKLEDLKVTPDNMGFYKYIDSYKAYLEIIPYNKLIQDSKKRNRILFDKLFNQS</sequence>
<dbReference type="SUPFAM" id="SSF55874">
    <property type="entry name" value="ATPase domain of HSP90 chaperone/DNA topoisomerase II/histidine kinase"/>
    <property type="match status" value="1"/>
</dbReference>
<reference evidence="1 2" key="1">
    <citation type="submission" date="2018-08" db="EMBL/GenBank/DDBJ databases">
        <title>A genome reference for cultivated species of the human gut microbiota.</title>
        <authorList>
            <person name="Zou Y."/>
            <person name="Xue W."/>
            <person name="Luo G."/>
        </authorList>
    </citation>
    <scope>NUCLEOTIDE SEQUENCE [LARGE SCALE GENOMIC DNA]</scope>
    <source>
        <strain evidence="1 2">OM03-2</strain>
    </source>
</reference>
<dbReference type="AlphaFoldDB" id="A0A3E5EWA3"/>
<gene>
    <name evidence="1" type="ORF">DXB36_02455</name>
</gene>
<protein>
    <recommendedName>
        <fullName evidence="3">ATP-binding protein</fullName>
    </recommendedName>
</protein>
<dbReference type="RefSeq" id="WP_117605904.1">
    <property type="nucleotide sequence ID" value="NZ_CABJBB010000003.1"/>
</dbReference>
<evidence type="ECO:0000313" key="1">
    <source>
        <dbReference type="EMBL" id="RGN93210.1"/>
    </source>
</evidence>
<organism evidence="1 2">
    <name type="scientific">Dorea formicigenerans</name>
    <dbReference type="NCBI Taxonomy" id="39486"/>
    <lineage>
        <taxon>Bacteria</taxon>
        <taxon>Bacillati</taxon>
        <taxon>Bacillota</taxon>
        <taxon>Clostridia</taxon>
        <taxon>Lachnospirales</taxon>
        <taxon>Lachnospiraceae</taxon>
        <taxon>Dorea</taxon>
    </lineage>
</organism>
<comment type="caution">
    <text evidence="1">The sequence shown here is derived from an EMBL/GenBank/DDBJ whole genome shotgun (WGS) entry which is preliminary data.</text>
</comment>
<dbReference type="EMBL" id="QSVB01000002">
    <property type="protein sequence ID" value="RGN93210.1"/>
    <property type="molecule type" value="Genomic_DNA"/>
</dbReference>
<proteinExistence type="predicted"/>